<name>A0A0E9SH80_ANGAN</name>
<sequence>MCVPSTGMGHWDLCTHLGQV</sequence>
<reference evidence="1" key="2">
    <citation type="journal article" date="2015" name="Fish Shellfish Immunol.">
        <title>Early steps in the European eel (Anguilla anguilla)-Vibrio vulnificus interaction in the gills: Role of the RtxA13 toxin.</title>
        <authorList>
            <person name="Callol A."/>
            <person name="Pajuelo D."/>
            <person name="Ebbesson L."/>
            <person name="Teles M."/>
            <person name="MacKenzie S."/>
            <person name="Amaro C."/>
        </authorList>
    </citation>
    <scope>NUCLEOTIDE SEQUENCE</scope>
</reference>
<dbReference type="AlphaFoldDB" id="A0A0E9SH80"/>
<dbReference type="EMBL" id="GBXM01068547">
    <property type="protein sequence ID" value="JAH40030.1"/>
    <property type="molecule type" value="Transcribed_RNA"/>
</dbReference>
<reference evidence="1" key="1">
    <citation type="submission" date="2014-11" db="EMBL/GenBank/DDBJ databases">
        <authorList>
            <person name="Amaro Gonzalez C."/>
        </authorList>
    </citation>
    <scope>NUCLEOTIDE SEQUENCE</scope>
</reference>
<organism evidence="1">
    <name type="scientific">Anguilla anguilla</name>
    <name type="common">European freshwater eel</name>
    <name type="synonym">Muraena anguilla</name>
    <dbReference type="NCBI Taxonomy" id="7936"/>
    <lineage>
        <taxon>Eukaryota</taxon>
        <taxon>Metazoa</taxon>
        <taxon>Chordata</taxon>
        <taxon>Craniata</taxon>
        <taxon>Vertebrata</taxon>
        <taxon>Euteleostomi</taxon>
        <taxon>Actinopterygii</taxon>
        <taxon>Neopterygii</taxon>
        <taxon>Teleostei</taxon>
        <taxon>Anguilliformes</taxon>
        <taxon>Anguillidae</taxon>
        <taxon>Anguilla</taxon>
    </lineage>
</organism>
<protein>
    <submittedName>
        <fullName evidence="1">Uncharacterized protein</fullName>
    </submittedName>
</protein>
<evidence type="ECO:0000313" key="1">
    <source>
        <dbReference type="EMBL" id="JAH40030.1"/>
    </source>
</evidence>
<accession>A0A0E9SH80</accession>
<proteinExistence type="predicted"/>